<dbReference type="PROSITE" id="PS51078">
    <property type="entry name" value="ICLR_ED"/>
    <property type="match status" value="1"/>
</dbReference>
<gene>
    <name evidence="6" type="ORF">NGM29_18945</name>
</gene>
<feature type="domain" description="HTH iclR-type" evidence="4">
    <location>
        <begin position="5"/>
        <end position="64"/>
    </location>
</feature>
<protein>
    <submittedName>
        <fullName evidence="6">IclR family transcriptional regulator</fullName>
    </submittedName>
</protein>
<dbReference type="Pfam" id="PF13412">
    <property type="entry name" value="HTH_24"/>
    <property type="match status" value="1"/>
</dbReference>
<dbReference type="KEGG" id="sawl:NGM29_18945"/>
<dbReference type="SMART" id="SM00346">
    <property type="entry name" value="HTH_ICLR"/>
    <property type="match status" value="1"/>
</dbReference>
<dbReference type="GeneID" id="73292169"/>
<dbReference type="InterPro" id="IPR036390">
    <property type="entry name" value="WH_DNA-bd_sf"/>
</dbReference>
<dbReference type="GO" id="GO:0045892">
    <property type="term" value="P:negative regulation of DNA-templated transcription"/>
    <property type="evidence" value="ECO:0007669"/>
    <property type="project" value="TreeGrafter"/>
</dbReference>
<dbReference type="InterPro" id="IPR005471">
    <property type="entry name" value="Tscrpt_reg_IclR_N"/>
</dbReference>
<evidence type="ECO:0000259" key="5">
    <source>
        <dbReference type="PROSITE" id="PS51078"/>
    </source>
</evidence>
<dbReference type="PANTHER" id="PTHR30136">
    <property type="entry name" value="HELIX-TURN-HELIX TRANSCRIPTIONAL REGULATOR, ICLR FAMILY"/>
    <property type="match status" value="1"/>
</dbReference>
<dbReference type="GO" id="GO:0003700">
    <property type="term" value="F:DNA-binding transcription factor activity"/>
    <property type="evidence" value="ECO:0007669"/>
    <property type="project" value="TreeGrafter"/>
</dbReference>
<keyword evidence="2" id="KW-0238">DNA-binding</keyword>
<evidence type="ECO:0000256" key="2">
    <source>
        <dbReference type="ARBA" id="ARBA00023125"/>
    </source>
</evidence>
<feature type="domain" description="IclR-ED" evidence="5">
    <location>
        <begin position="65"/>
        <end position="247"/>
    </location>
</feature>
<evidence type="ECO:0000313" key="7">
    <source>
        <dbReference type="Proteomes" id="UP001056855"/>
    </source>
</evidence>
<dbReference type="CDD" id="cd00090">
    <property type="entry name" value="HTH_ARSR"/>
    <property type="match status" value="1"/>
</dbReference>
<dbReference type="AlphaFoldDB" id="A0A9E7NE45"/>
<keyword evidence="6" id="KW-0614">Plasmid</keyword>
<dbReference type="InterPro" id="IPR029016">
    <property type="entry name" value="GAF-like_dom_sf"/>
</dbReference>
<dbReference type="PANTHER" id="PTHR30136:SF35">
    <property type="entry name" value="HTH-TYPE TRANSCRIPTIONAL REGULATOR RV1719"/>
    <property type="match status" value="1"/>
</dbReference>
<dbReference type="InterPro" id="IPR014757">
    <property type="entry name" value="Tscrpt_reg_IclR_C"/>
</dbReference>
<evidence type="ECO:0000259" key="4">
    <source>
        <dbReference type="PROSITE" id="PS51077"/>
    </source>
</evidence>
<dbReference type="SUPFAM" id="SSF46785">
    <property type="entry name" value="Winged helix' DNA-binding domain"/>
    <property type="match status" value="1"/>
</dbReference>
<geneLocation type="plasmid" evidence="6 7">
    <name>unnamed1</name>
</geneLocation>
<dbReference type="InterPro" id="IPR050707">
    <property type="entry name" value="HTH_MetabolicPath_Reg"/>
</dbReference>
<dbReference type="RefSeq" id="WP_254161231.1">
    <property type="nucleotide sequence ID" value="NZ_CP100356.1"/>
</dbReference>
<proteinExistence type="predicted"/>
<organism evidence="6 7">
    <name type="scientific">Natronosalvus rutilus</name>
    <dbReference type="NCBI Taxonomy" id="2953753"/>
    <lineage>
        <taxon>Archaea</taxon>
        <taxon>Methanobacteriati</taxon>
        <taxon>Methanobacteriota</taxon>
        <taxon>Stenosarchaea group</taxon>
        <taxon>Halobacteria</taxon>
        <taxon>Halobacteriales</taxon>
        <taxon>Natrialbaceae</taxon>
        <taxon>Natronosalvus</taxon>
    </lineage>
</organism>
<dbReference type="SUPFAM" id="SSF55781">
    <property type="entry name" value="GAF domain-like"/>
    <property type="match status" value="1"/>
</dbReference>
<dbReference type="EMBL" id="CP100356">
    <property type="protein sequence ID" value="UTF55816.1"/>
    <property type="molecule type" value="Genomic_DNA"/>
</dbReference>
<dbReference type="GO" id="GO:0003677">
    <property type="term" value="F:DNA binding"/>
    <property type="evidence" value="ECO:0007669"/>
    <property type="project" value="UniProtKB-KW"/>
</dbReference>
<dbReference type="Proteomes" id="UP001056855">
    <property type="component" value="Plasmid unnamed1"/>
</dbReference>
<evidence type="ECO:0000256" key="1">
    <source>
        <dbReference type="ARBA" id="ARBA00023015"/>
    </source>
</evidence>
<dbReference type="PROSITE" id="PS51077">
    <property type="entry name" value="HTH_ICLR"/>
    <property type="match status" value="1"/>
</dbReference>
<sequence length="252" mass="28478">MSRRVKTTETSFKIVELLKKFNGATMNELSDQLELANSTVHGHLKTLEENQLLVKEGDKYHLSLQFFYYGNYARQRKPEYRYAEDHVENLVSMTKEGANFAVEEHGRITILYGNSIPNDPTYDVGGNYSMHDTASGKAILAEMSDEEVSSVIDQWGLSERTEHTITNEEDLFDELETIRRQGYALNHDELMPGLSAVAVVVERPDSSIAGALSVGGPTYRVASTRLEDEFLEALQQVKAEFEDDVRSLYRPS</sequence>
<dbReference type="Gene3D" id="1.10.10.10">
    <property type="entry name" value="Winged helix-like DNA-binding domain superfamily/Winged helix DNA-binding domain"/>
    <property type="match status" value="1"/>
</dbReference>
<keyword evidence="3" id="KW-0804">Transcription</keyword>
<dbReference type="Pfam" id="PF01614">
    <property type="entry name" value="IclR_C"/>
    <property type="match status" value="1"/>
</dbReference>
<reference evidence="6" key="1">
    <citation type="submission" date="2022-06" db="EMBL/GenBank/DDBJ databases">
        <title>Diverse halophilic archaea isolated from saline environments.</title>
        <authorList>
            <person name="Cui H.-L."/>
        </authorList>
    </citation>
    <scope>NUCLEOTIDE SEQUENCE</scope>
    <source>
        <strain evidence="6">WLHS1</strain>
        <plasmid evidence="6">unnamed1</plasmid>
    </source>
</reference>
<dbReference type="InterPro" id="IPR011991">
    <property type="entry name" value="ArsR-like_HTH"/>
</dbReference>
<dbReference type="Gene3D" id="3.30.450.40">
    <property type="match status" value="1"/>
</dbReference>
<keyword evidence="1" id="KW-0805">Transcription regulation</keyword>
<dbReference type="InterPro" id="IPR036388">
    <property type="entry name" value="WH-like_DNA-bd_sf"/>
</dbReference>
<evidence type="ECO:0000256" key="3">
    <source>
        <dbReference type="ARBA" id="ARBA00023163"/>
    </source>
</evidence>
<keyword evidence="7" id="KW-1185">Reference proteome</keyword>
<accession>A0A9E7NE45</accession>
<name>A0A9E7NE45_9EURY</name>
<evidence type="ECO:0000313" key="6">
    <source>
        <dbReference type="EMBL" id="UTF55816.1"/>
    </source>
</evidence>